<dbReference type="GO" id="GO:0032259">
    <property type="term" value="P:methylation"/>
    <property type="evidence" value="ECO:0007669"/>
    <property type="project" value="UniProtKB-KW"/>
</dbReference>
<organism evidence="4 5">
    <name type="scientific">Aspergillus cavernicola</name>
    <dbReference type="NCBI Taxonomy" id="176166"/>
    <lineage>
        <taxon>Eukaryota</taxon>
        <taxon>Fungi</taxon>
        <taxon>Dikarya</taxon>
        <taxon>Ascomycota</taxon>
        <taxon>Pezizomycotina</taxon>
        <taxon>Eurotiomycetes</taxon>
        <taxon>Eurotiomycetidae</taxon>
        <taxon>Eurotiales</taxon>
        <taxon>Aspergillaceae</taxon>
        <taxon>Aspergillus</taxon>
        <taxon>Aspergillus subgen. Nidulantes</taxon>
    </lineage>
</organism>
<keyword evidence="3" id="KW-0949">S-adenosyl-L-methionine</keyword>
<dbReference type="PROSITE" id="PS51585">
    <property type="entry name" value="SAM_MT_TPMT"/>
    <property type="match status" value="1"/>
</dbReference>
<proteinExistence type="predicted"/>
<dbReference type="PANTHER" id="PTHR10259">
    <property type="entry name" value="THIOPURINE S-METHYLTRANSFERASE"/>
    <property type="match status" value="1"/>
</dbReference>
<keyword evidence="5" id="KW-1185">Reference proteome</keyword>
<accession>A0ABR4J2E0</accession>
<dbReference type="CDD" id="cd02440">
    <property type="entry name" value="AdoMet_MTases"/>
    <property type="match status" value="1"/>
</dbReference>
<evidence type="ECO:0000313" key="4">
    <source>
        <dbReference type="EMBL" id="KAL2834213.1"/>
    </source>
</evidence>
<keyword evidence="1 4" id="KW-0489">Methyltransferase</keyword>
<evidence type="ECO:0000256" key="2">
    <source>
        <dbReference type="ARBA" id="ARBA00022679"/>
    </source>
</evidence>
<reference evidence="4 5" key="1">
    <citation type="submission" date="2024-07" db="EMBL/GenBank/DDBJ databases">
        <title>Section-level genome sequencing and comparative genomics of Aspergillus sections Usti and Cavernicolus.</title>
        <authorList>
            <consortium name="Lawrence Berkeley National Laboratory"/>
            <person name="Nybo J.L."/>
            <person name="Vesth T.C."/>
            <person name="Theobald S."/>
            <person name="Frisvad J.C."/>
            <person name="Larsen T.O."/>
            <person name="Kjaerboelling I."/>
            <person name="Rothschild-Mancinelli K."/>
            <person name="Lyhne E.K."/>
            <person name="Kogle M.E."/>
            <person name="Barry K."/>
            <person name="Clum A."/>
            <person name="Na H."/>
            <person name="Ledsgaard L."/>
            <person name="Lin J."/>
            <person name="Lipzen A."/>
            <person name="Kuo A."/>
            <person name="Riley R."/>
            <person name="Mondo S."/>
            <person name="LaButti K."/>
            <person name="Haridas S."/>
            <person name="Pangalinan J."/>
            <person name="Salamov A.A."/>
            <person name="Simmons B.A."/>
            <person name="Magnuson J.K."/>
            <person name="Chen J."/>
            <person name="Drula E."/>
            <person name="Henrissat B."/>
            <person name="Wiebenga A."/>
            <person name="Lubbers R.J."/>
            <person name="Gomes A.C."/>
            <person name="Makela M.R."/>
            <person name="Stajich J."/>
            <person name="Grigoriev I.V."/>
            <person name="Mortensen U.H."/>
            <person name="De vries R.P."/>
            <person name="Baker S.E."/>
            <person name="Andersen M.R."/>
        </authorList>
    </citation>
    <scope>NUCLEOTIDE SEQUENCE [LARGE SCALE GENOMIC DNA]</scope>
    <source>
        <strain evidence="4 5">CBS 600.67</strain>
    </source>
</reference>
<dbReference type="Gene3D" id="3.40.50.150">
    <property type="entry name" value="Vaccinia Virus protein VP39"/>
    <property type="match status" value="1"/>
</dbReference>
<comment type="caution">
    <text evidence="4">The sequence shown here is derived from an EMBL/GenBank/DDBJ whole genome shotgun (WGS) entry which is preliminary data.</text>
</comment>
<protein>
    <submittedName>
        <fullName evidence="4">S-adenosyl-L-methionine-dependent methyltransferase</fullName>
    </submittedName>
</protein>
<dbReference type="GO" id="GO:0008168">
    <property type="term" value="F:methyltransferase activity"/>
    <property type="evidence" value="ECO:0007669"/>
    <property type="project" value="UniProtKB-KW"/>
</dbReference>
<dbReference type="Pfam" id="PF05724">
    <property type="entry name" value="TPMT"/>
    <property type="match status" value="1"/>
</dbReference>
<dbReference type="EMBL" id="JBFXLS010000002">
    <property type="protein sequence ID" value="KAL2834213.1"/>
    <property type="molecule type" value="Genomic_DNA"/>
</dbReference>
<dbReference type="PANTHER" id="PTHR10259:SF11">
    <property type="entry name" value="THIOPURINE S-METHYLTRANSFERASE"/>
    <property type="match status" value="1"/>
</dbReference>
<gene>
    <name evidence="4" type="ORF">BDW59DRAFT_137512</name>
</gene>
<keyword evidence="2" id="KW-0808">Transferase</keyword>
<dbReference type="Proteomes" id="UP001610335">
    <property type="component" value="Unassembled WGS sequence"/>
</dbReference>
<name>A0ABR4J2E0_9EURO</name>
<dbReference type="InterPro" id="IPR008854">
    <property type="entry name" value="TPMT"/>
</dbReference>
<sequence>MSSNSESNPQPTKGRLISHFEFRTILNHGKGWSDLWDSGDSGLWDRGIPSPALIDLVEAYQDTLFFPFRDGSESGSEIGSAGAGAGARGRGRERKRVLIPGCGRGYDAISLALHGFDTYGLEISSTAIQEAEAFAKRETVKPQECNFGKNYSRPGTETETGIGNIHFLQGDFFDSTWFDSIGCGAFDLVYDYTFLCALHPTQRPFWASRMAELIRPGGLLVCLEFPMYKDPQLPGPPWGVNGAHWELLAEENGGGFRRVLYVKPKRTFEVGTGTDMVSVWERVDR</sequence>
<dbReference type="InterPro" id="IPR029063">
    <property type="entry name" value="SAM-dependent_MTases_sf"/>
</dbReference>
<dbReference type="SUPFAM" id="SSF53335">
    <property type="entry name" value="S-adenosyl-L-methionine-dependent methyltransferases"/>
    <property type="match status" value="1"/>
</dbReference>
<evidence type="ECO:0000313" key="5">
    <source>
        <dbReference type="Proteomes" id="UP001610335"/>
    </source>
</evidence>
<evidence type="ECO:0000256" key="3">
    <source>
        <dbReference type="ARBA" id="ARBA00022691"/>
    </source>
</evidence>
<evidence type="ECO:0000256" key="1">
    <source>
        <dbReference type="ARBA" id="ARBA00022603"/>
    </source>
</evidence>